<feature type="signal peptide" evidence="1">
    <location>
        <begin position="1"/>
        <end position="27"/>
    </location>
</feature>
<dbReference type="STRING" id="1419482.SAMN05444266_104480"/>
<protein>
    <submittedName>
        <fullName evidence="2">Uncharacterized protein</fullName>
    </submittedName>
</protein>
<evidence type="ECO:0000313" key="3">
    <source>
        <dbReference type="Proteomes" id="UP000184420"/>
    </source>
</evidence>
<evidence type="ECO:0000256" key="1">
    <source>
        <dbReference type="SAM" id="SignalP"/>
    </source>
</evidence>
<reference evidence="2 3" key="1">
    <citation type="submission" date="2016-11" db="EMBL/GenBank/DDBJ databases">
        <authorList>
            <person name="Jaros S."/>
            <person name="Januszkiewicz K."/>
            <person name="Wedrychowicz H."/>
        </authorList>
    </citation>
    <scope>NUCLEOTIDE SEQUENCE [LARGE SCALE GENOMIC DNA]</scope>
    <source>
        <strain evidence="2 3">DSM 27406</strain>
    </source>
</reference>
<dbReference type="Proteomes" id="UP000184420">
    <property type="component" value="Unassembled WGS sequence"/>
</dbReference>
<proteinExistence type="predicted"/>
<dbReference type="AlphaFoldDB" id="A0A1M7CU99"/>
<sequence>MNGIRTMNKPANWLILLAMLGSRQVLAQADTIFVTGNAATLITCKHPVKAVQIESEHPWFVTQIVGKVIMIRAAGIPPILLNALVVTTKQVYPIVIMYNAATSTGTLQYRIPGRRKPPNHACTESSWQELLAVADKITNGFNRSDTAGVARIAANFLNESGKLHCKVKQHKISAGFVRGMKLNGLFYLHLQMAGKSVIPAEIEAVRVLQLDVSTKTKDGVPLMLRTGNPLVIKGRKTALGLVIPALPLGEVIILVAIKLRNITPPLIVKIRRKNLPPYMLQPDFS</sequence>
<name>A0A1M7CU99_9BACT</name>
<keyword evidence="3" id="KW-1185">Reference proteome</keyword>
<organism evidence="2 3">
    <name type="scientific">Chitinophaga jiangningensis</name>
    <dbReference type="NCBI Taxonomy" id="1419482"/>
    <lineage>
        <taxon>Bacteria</taxon>
        <taxon>Pseudomonadati</taxon>
        <taxon>Bacteroidota</taxon>
        <taxon>Chitinophagia</taxon>
        <taxon>Chitinophagales</taxon>
        <taxon>Chitinophagaceae</taxon>
        <taxon>Chitinophaga</taxon>
    </lineage>
</organism>
<feature type="chain" id="PRO_5012477945" evidence="1">
    <location>
        <begin position="28"/>
        <end position="285"/>
    </location>
</feature>
<accession>A0A1M7CU99</accession>
<gene>
    <name evidence="2" type="ORF">SAMN05444266_104480</name>
</gene>
<evidence type="ECO:0000313" key="2">
    <source>
        <dbReference type="EMBL" id="SHL70814.1"/>
    </source>
</evidence>
<keyword evidence="1" id="KW-0732">Signal</keyword>
<dbReference type="EMBL" id="FRBL01000004">
    <property type="protein sequence ID" value="SHL70814.1"/>
    <property type="molecule type" value="Genomic_DNA"/>
</dbReference>